<dbReference type="RefSeq" id="YP_003406798.1">
    <property type="nucleotide sequence ID" value="NC_013756.1"/>
</dbReference>
<dbReference type="EMBL" id="GU071086">
    <property type="protein sequence ID" value="ADB03836.1"/>
    <property type="molecule type" value="Genomic_DNA"/>
</dbReference>
<accession>D2XA59</accession>
<reference evidence="2 3" key="1">
    <citation type="journal article" date="2009" name="Proc. Natl. Acad. Sci. U.S.A.">
        <title>Giant Marseillevirus highlights the role of amoebae as a melting pot in emergence of chimeric microorganisms.</title>
        <authorList>
            <person name="Boyer M."/>
            <person name="Yutin N."/>
            <person name="Pagnier I."/>
            <person name="Barrassi L."/>
            <person name="Fournous G."/>
            <person name="Espinosa L."/>
            <person name="Robert C."/>
            <person name="Azza S."/>
            <person name="Sun S."/>
            <person name="Rossmann M.G."/>
            <person name="Suzan-Monti M."/>
            <person name="La Scola B."/>
            <person name="Koonin E.V."/>
            <person name="Raoult D."/>
        </authorList>
    </citation>
    <scope>NUCLEOTIDE SEQUENCE [LARGE SCALE GENOMIC DNA]</scope>
    <source>
        <strain evidence="2 3">T19</strain>
    </source>
</reference>
<gene>
    <name evidence="2" type="ORF">MAR_ORF048</name>
</gene>
<proteinExistence type="predicted"/>
<organismHost>
    <name type="scientific">Acanthamoeba</name>
    <dbReference type="NCBI Taxonomy" id="5754"/>
</organismHost>
<dbReference type="Proteomes" id="UP000029780">
    <property type="component" value="Segment"/>
</dbReference>
<keyword evidence="3" id="KW-1185">Reference proteome</keyword>
<evidence type="ECO:0000313" key="2">
    <source>
        <dbReference type="EMBL" id="ADB03836.1"/>
    </source>
</evidence>
<feature type="coiled-coil region" evidence="1">
    <location>
        <begin position="142"/>
        <end position="174"/>
    </location>
</feature>
<evidence type="ECO:0000313" key="3">
    <source>
        <dbReference type="Proteomes" id="UP000029780"/>
    </source>
</evidence>
<dbReference type="KEGG" id="vg:8746285"/>
<evidence type="ECO:0000256" key="1">
    <source>
        <dbReference type="SAM" id="Coils"/>
    </source>
</evidence>
<keyword evidence="1" id="KW-0175">Coiled coil</keyword>
<dbReference type="OrthoDB" id="24615at10239"/>
<name>D2XA59_GBMV</name>
<sequence length="199" mass="23402">MQIFPTKEKICSTNMAKPQLLWDVFRTLKEKTDAEDEEITVETKTVPPRISCGCSAPWYPSIYCRHGTFIPEKNALETKIFLKDWKKVLNIKSEAEYLQSVFSWREQDGPEETLFFPLQWEKAKTAKKVIEVMSSCSLLTLYRRKKKEVLEKENRRLKEENEKLRTDNKKFSLLLEELYFPGGALAREAEGHFKKLCQQ</sequence>
<protein>
    <submittedName>
        <fullName evidence="2">Uncharacterized protein</fullName>
    </submittedName>
</protein>
<organism evidence="2 3">
    <name type="scientific">Marseillevirus marseillevirus</name>
    <name type="common">GBM</name>
    <dbReference type="NCBI Taxonomy" id="694581"/>
    <lineage>
        <taxon>Viruses</taxon>
        <taxon>Varidnaviria</taxon>
        <taxon>Bamfordvirae</taxon>
        <taxon>Nucleocytoviricota</taxon>
        <taxon>Megaviricetes</taxon>
        <taxon>Pimascovirales</taxon>
        <taxon>Pimascovirales incertae sedis</taxon>
        <taxon>Marseilleviridae</taxon>
        <taxon>Marseillevirus</taxon>
        <taxon>Marseillevirus massiliense</taxon>
    </lineage>
</organism>
<dbReference type="GeneID" id="8746285"/>